<feature type="compositionally biased region" description="Pro residues" evidence="1">
    <location>
        <begin position="64"/>
        <end position="73"/>
    </location>
</feature>
<keyword evidence="3" id="KW-1185">Reference proteome</keyword>
<dbReference type="EMBL" id="BPQB01000021">
    <property type="protein sequence ID" value="GJE91528.1"/>
    <property type="molecule type" value="Genomic_DNA"/>
</dbReference>
<evidence type="ECO:0000256" key="1">
    <source>
        <dbReference type="SAM" id="MobiDB-lite"/>
    </source>
</evidence>
<evidence type="ECO:0000313" key="3">
    <source>
        <dbReference type="Proteomes" id="UP000703269"/>
    </source>
</evidence>
<protein>
    <submittedName>
        <fullName evidence="2">Uncharacterized protein</fullName>
    </submittedName>
</protein>
<dbReference type="AlphaFoldDB" id="A0A9P3LEH8"/>
<gene>
    <name evidence="2" type="ORF">PsYK624_076780</name>
</gene>
<proteinExistence type="predicted"/>
<sequence length="129" mass="13809">MQRQTHPTTAAAPAPAQQPTPARGATDEDVDMADDFAPPRMEGARRSYGDVSSASAAGADTRYTPPPPQPPRRAPCLRCTRTSVLCLCRARRAGRWADGVDEMGVLVKEDLKGGVEDEDECFGRGEPLA</sequence>
<evidence type="ECO:0000313" key="2">
    <source>
        <dbReference type="EMBL" id="GJE91528.1"/>
    </source>
</evidence>
<name>A0A9P3LEH8_9APHY</name>
<organism evidence="2 3">
    <name type="scientific">Phanerochaete sordida</name>
    <dbReference type="NCBI Taxonomy" id="48140"/>
    <lineage>
        <taxon>Eukaryota</taxon>
        <taxon>Fungi</taxon>
        <taxon>Dikarya</taxon>
        <taxon>Basidiomycota</taxon>
        <taxon>Agaricomycotina</taxon>
        <taxon>Agaricomycetes</taxon>
        <taxon>Polyporales</taxon>
        <taxon>Phanerochaetaceae</taxon>
        <taxon>Phanerochaete</taxon>
    </lineage>
</organism>
<feature type="region of interest" description="Disordered" evidence="1">
    <location>
        <begin position="1"/>
        <end position="75"/>
    </location>
</feature>
<accession>A0A9P3LEH8</accession>
<feature type="compositionally biased region" description="Low complexity" evidence="1">
    <location>
        <begin position="1"/>
        <end position="24"/>
    </location>
</feature>
<dbReference type="Proteomes" id="UP000703269">
    <property type="component" value="Unassembled WGS sequence"/>
</dbReference>
<reference evidence="2 3" key="1">
    <citation type="submission" date="2021-08" db="EMBL/GenBank/DDBJ databases">
        <title>Draft Genome Sequence of Phanerochaete sordida strain YK-624.</title>
        <authorList>
            <person name="Mori T."/>
            <person name="Dohra H."/>
            <person name="Suzuki T."/>
            <person name="Kawagishi H."/>
            <person name="Hirai H."/>
        </authorList>
    </citation>
    <scope>NUCLEOTIDE SEQUENCE [LARGE SCALE GENOMIC DNA]</scope>
    <source>
        <strain evidence="2 3">YK-624</strain>
    </source>
</reference>
<comment type="caution">
    <text evidence="2">The sequence shown here is derived from an EMBL/GenBank/DDBJ whole genome shotgun (WGS) entry which is preliminary data.</text>
</comment>